<dbReference type="GO" id="GO:0032259">
    <property type="term" value="P:methylation"/>
    <property type="evidence" value="ECO:0007669"/>
    <property type="project" value="UniProtKB-KW"/>
</dbReference>
<feature type="compositionally biased region" description="Low complexity" evidence="8">
    <location>
        <begin position="12"/>
        <end position="29"/>
    </location>
</feature>
<keyword evidence="4" id="KW-0489">Methyltransferase</keyword>
<evidence type="ECO:0000256" key="6">
    <source>
        <dbReference type="ARBA" id="ARBA00022691"/>
    </source>
</evidence>
<dbReference type="SMART" id="SM00570">
    <property type="entry name" value="AWS"/>
    <property type="match status" value="1"/>
</dbReference>
<dbReference type="OrthoDB" id="422362at2759"/>
<dbReference type="InterPro" id="IPR006560">
    <property type="entry name" value="AWS_dom"/>
</dbReference>
<feature type="region of interest" description="Disordered" evidence="8">
    <location>
        <begin position="564"/>
        <end position="628"/>
    </location>
</feature>
<dbReference type="InterPro" id="IPR001214">
    <property type="entry name" value="SET_dom"/>
</dbReference>
<evidence type="ECO:0000256" key="4">
    <source>
        <dbReference type="ARBA" id="ARBA00022603"/>
    </source>
</evidence>
<evidence type="ECO:0000256" key="1">
    <source>
        <dbReference type="ARBA" id="ARBA00004123"/>
    </source>
</evidence>
<feature type="domain" description="SET" evidence="9">
    <location>
        <begin position="397"/>
        <end position="513"/>
    </location>
</feature>
<dbReference type="GO" id="GO:0042054">
    <property type="term" value="F:histone methyltransferase activity"/>
    <property type="evidence" value="ECO:0007669"/>
    <property type="project" value="InterPro"/>
</dbReference>
<feature type="region of interest" description="Disordered" evidence="8">
    <location>
        <begin position="1"/>
        <end position="48"/>
    </location>
</feature>
<protein>
    <submittedName>
        <fullName evidence="12">SET domain-containing protein</fullName>
    </submittedName>
</protein>
<evidence type="ECO:0000313" key="13">
    <source>
        <dbReference type="Proteomes" id="UP000799429"/>
    </source>
</evidence>
<comment type="subcellular location">
    <subcellularLocation>
        <location evidence="2">Chromosome</location>
    </subcellularLocation>
    <subcellularLocation>
        <location evidence="1">Nucleus</location>
    </subcellularLocation>
</comment>
<dbReference type="PROSITE" id="PS51215">
    <property type="entry name" value="AWS"/>
    <property type="match status" value="1"/>
</dbReference>
<accession>A0A9P4SCC3</accession>
<feature type="domain" description="Post-SET" evidence="10">
    <location>
        <begin position="521"/>
        <end position="537"/>
    </location>
</feature>
<dbReference type="PROSITE" id="PS50868">
    <property type="entry name" value="POST_SET"/>
    <property type="match status" value="1"/>
</dbReference>
<evidence type="ECO:0000256" key="8">
    <source>
        <dbReference type="SAM" id="MobiDB-lite"/>
    </source>
</evidence>
<dbReference type="Pfam" id="PF17907">
    <property type="entry name" value="AWS"/>
    <property type="match status" value="1"/>
</dbReference>
<keyword evidence="7" id="KW-0539">Nucleus</keyword>
<keyword evidence="5" id="KW-0808">Transferase</keyword>
<comment type="caution">
    <text evidence="12">The sequence shown here is derived from an EMBL/GenBank/DDBJ whole genome shotgun (WGS) entry which is preliminary data.</text>
</comment>
<dbReference type="Proteomes" id="UP000799429">
    <property type="component" value="Unassembled WGS sequence"/>
</dbReference>
<keyword evidence="6" id="KW-0949">S-adenosyl-L-methionine</keyword>
<feature type="domain" description="AWS" evidence="11">
    <location>
        <begin position="317"/>
        <end position="364"/>
    </location>
</feature>
<evidence type="ECO:0000256" key="3">
    <source>
        <dbReference type="ARBA" id="ARBA00022454"/>
    </source>
</evidence>
<feature type="compositionally biased region" description="Basic and acidic residues" evidence="8">
    <location>
        <begin position="596"/>
        <end position="612"/>
    </location>
</feature>
<dbReference type="PANTHER" id="PTHR22884">
    <property type="entry name" value="SET DOMAIN PROTEINS"/>
    <property type="match status" value="1"/>
</dbReference>
<feature type="region of interest" description="Disordered" evidence="8">
    <location>
        <begin position="675"/>
        <end position="758"/>
    </location>
</feature>
<feature type="compositionally biased region" description="Polar residues" evidence="8">
    <location>
        <begin position="739"/>
        <end position="748"/>
    </location>
</feature>
<dbReference type="SMART" id="SM00317">
    <property type="entry name" value="SET"/>
    <property type="match status" value="1"/>
</dbReference>
<dbReference type="SUPFAM" id="SSF82199">
    <property type="entry name" value="SET domain"/>
    <property type="match status" value="1"/>
</dbReference>
<dbReference type="PROSITE" id="PS50280">
    <property type="entry name" value="SET"/>
    <property type="match status" value="1"/>
</dbReference>
<evidence type="ECO:0000259" key="9">
    <source>
        <dbReference type="PROSITE" id="PS50280"/>
    </source>
</evidence>
<dbReference type="InterPro" id="IPR046341">
    <property type="entry name" value="SET_dom_sf"/>
</dbReference>
<feature type="compositionally biased region" description="Basic and acidic residues" evidence="8">
    <location>
        <begin position="697"/>
        <end position="709"/>
    </location>
</feature>
<dbReference type="Pfam" id="PF00856">
    <property type="entry name" value="SET"/>
    <property type="match status" value="1"/>
</dbReference>
<dbReference type="GO" id="GO:0005634">
    <property type="term" value="C:nucleus"/>
    <property type="evidence" value="ECO:0007669"/>
    <property type="project" value="UniProtKB-SubCell"/>
</dbReference>
<evidence type="ECO:0000256" key="2">
    <source>
        <dbReference type="ARBA" id="ARBA00004286"/>
    </source>
</evidence>
<feature type="compositionally biased region" description="Polar residues" evidence="8">
    <location>
        <begin position="1"/>
        <end position="10"/>
    </location>
</feature>
<name>A0A9P4SCC3_9PEZI</name>
<evidence type="ECO:0000313" key="12">
    <source>
        <dbReference type="EMBL" id="KAF2839028.1"/>
    </source>
</evidence>
<gene>
    <name evidence="12" type="ORF">M501DRAFT_1010985</name>
</gene>
<dbReference type="InterPro" id="IPR003616">
    <property type="entry name" value="Post-SET_dom"/>
</dbReference>
<sequence length="792" mass="88042">MEDSAASTPRDSVPASTSSTPPTSQESASIASDAPKDEKAIERRSTRVRHSVATYNLSALTGNAKHTPVKYLKDKNVGGETAAGDHDDDNGKLLKDSEKVLNMSWSLNALPEIAANEAEQSQSQGLLRRKSTRLDTLTKAFDAVTLVASGLTNVLKDKKPNLRARESTSNMSSPEKRDNKAKKARFSMLDLSLQAEEEACQPAPPPKRQKRWVDRGQFLGQEVDFKSNLTEARNKSRRASKLSTTVKVNRTLPLPMFSKGDFLNTKGNYEHVFKNFVLPYDVFNPQPHKVKVPDWKKMSKNRFVGEAQNEWKKAGRLAQSLCHCVNEDGCDERCINRAMSYECDRSNCAVGPELCTNRQFANLKRRIGPHKHHGVKPSKIEGSEEKIKKDLPSNFSVGIEVMETENRGYGIRAMRPFAPGQIVTEYCGEIITMEECERRMRTEYKNNPHYYLMTLDKGFVIDGTVGSMARFVNHSCEPNCEMQKWIVNGEPRMGLFAGNRGIMTGEELTYDYNFDPFSDKNVQVCRCGAQSCRGFLGPRPNKESFRAKQAVEAVLGGAKRKLQQAFGRGGSSKDAETTVQKSKKGSADSVTVPKAKSLDKEDNQKQTRDARAARRSLPSTSSRRVIAPIRRTSSVVVRRQSATSRARNSMGRFATGIMNQTDLLKTARQARITSRRSLLGAKTPQEKTSDPLIWDVPSDRQTPERQKNEDGDEEDEPGVDLLADSPVRSTRSKLARPTISPSVKSKAQSMKHGVVKSVKGQRRAAAVAKYRLKAGGDGLKSGRTIRTVFTED</sequence>
<evidence type="ECO:0000256" key="7">
    <source>
        <dbReference type="ARBA" id="ARBA00023242"/>
    </source>
</evidence>
<dbReference type="AlphaFoldDB" id="A0A9P4SCC3"/>
<proteinExistence type="predicted"/>
<dbReference type="EMBL" id="MU006095">
    <property type="protein sequence ID" value="KAF2839028.1"/>
    <property type="molecule type" value="Genomic_DNA"/>
</dbReference>
<feature type="region of interest" description="Disordered" evidence="8">
    <location>
        <begin position="158"/>
        <end position="182"/>
    </location>
</feature>
<evidence type="ECO:0000259" key="10">
    <source>
        <dbReference type="PROSITE" id="PS50868"/>
    </source>
</evidence>
<dbReference type="GO" id="GO:0005694">
    <property type="term" value="C:chromosome"/>
    <property type="evidence" value="ECO:0007669"/>
    <property type="project" value="UniProtKB-SubCell"/>
</dbReference>
<feature type="compositionally biased region" description="Basic and acidic residues" evidence="8">
    <location>
        <begin position="34"/>
        <end position="45"/>
    </location>
</feature>
<organism evidence="12 13">
    <name type="scientific">Patellaria atrata CBS 101060</name>
    <dbReference type="NCBI Taxonomy" id="1346257"/>
    <lineage>
        <taxon>Eukaryota</taxon>
        <taxon>Fungi</taxon>
        <taxon>Dikarya</taxon>
        <taxon>Ascomycota</taxon>
        <taxon>Pezizomycotina</taxon>
        <taxon>Dothideomycetes</taxon>
        <taxon>Dothideomycetes incertae sedis</taxon>
        <taxon>Patellariales</taxon>
        <taxon>Patellariaceae</taxon>
        <taxon>Patellaria</taxon>
    </lineage>
</organism>
<evidence type="ECO:0000259" key="11">
    <source>
        <dbReference type="PROSITE" id="PS51215"/>
    </source>
</evidence>
<dbReference type="InterPro" id="IPR050777">
    <property type="entry name" value="SET2_Histone-Lys_MeTrsfase"/>
</dbReference>
<dbReference type="Gene3D" id="2.170.270.10">
    <property type="entry name" value="SET domain"/>
    <property type="match status" value="1"/>
</dbReference>
<keyword evidence="13" id="KW-1185">Reference proteome</keyword>
<evidence type="ECO:0000256" key="5">
    <source>
        <dbReference type="ARBA" id="ARBA00022679"/>
    </source>
</evidence>
<keyword evidence="3" id="KW-0158">Chromosome</keyword>
<reference evidence="12" key="1">
    <citation type="journal article" date="2020" name="Stud. Mycol.">
        <title>101 Dothideomycetes genomes: a test case for predicting lifestyles and emergence of pathogens.</title>
        <authorList>
            <person name="Haridas S."/>
            <person name="Albert R."/>
            <person name="Binder M."/>
            <person name="Bloem J."/>
            <person name="Labutti K."/>
            <person name="Salamov A."/>
            <person name="Andreopoulos B."/>
            <person name="Baker S."/>
            <person name="Barry K."/>
            <person name="Bills G."/>
            <person name="Bluhm B."/>
            <person name="Cannon C."/>
            <person name="Castanera R."/>
            <person name="Culley D."/>
            <person name="Daum C."/>
            <person name="Ezra D."/>
            <person name="Gonzalez J."/>
            <person name="Henrissat B."/>
            <person name="Kuo A."/>
            <person name="Liang C."/>
            <person name="Lipzen A."/>
            <person name="Lutzoni F."/>
            <person name="Magnuson J."/>
            <person name="Mondo S."/>
            <person name="Nolan M."/>
            <person name="Ohm R."/>
            <person name="Pangilinan J."/>
            <person name="Park H.-J."/>
            <person name="Ramirez L."/>
            <person name="Alfaro M."/>
            <person name="Sun H."/>
            <person name="Tritt A."/>
            <person name="Yoshinaga Y."/>
            <person name="Zwiers L.-H."/>
            <person name="Turgeon B."/>
            <person name="Goodwin S."/>
            <person name="Spatafora J."/>
            <person name="Crous P."/>
            <person name="Grigoriev I."/>
        </authorList>
    </citation>
    <scope>NUCLEOTIDE SEQUENCE</scope>
    <source>
        <strain evidence="12">CBS 101060</strain>
    </source>
</reference>